<evidence type="ECO:0000256" key="5">
    <source>
        <dbReference type="ARBA" id="ARBA00022692"/>
    </source>
</evidence>
<dbReference type="InterPro" id="IPR001421">
    <property type="entry name" value="ATP8_metazoa"/>
</dbReference>
<evidence type="ECO:0000256" key="10">
    <source>
        <dbReference type="ARBA" id="ARBA00023136"/>
    </source>
</evidence>
<evidence type="ECO:0000256" key="4">
    <source>
        <dbReference type="ARBA" id="ARBA00022547"/>
    </source>
</evidence>
<proteinExistence type="inferred from homology"/>
<evidence type="ECO:0000256" key="3">
    <source>
        <dbReference type="ARBA" id="ARBA00022448"/>
    </source>
</evidence>
<name>A0A1B1UUK1_9ANUR</name>
<evidence type="ECO:0000256" key="1">
    <source>
        <dbReference type="ARBA" id="ARBA00004304"/>
    </source>
</evidence>
<keyword evidence="3 12" id="KW-0813">Transport</keyword>
<dbReference type="GO" id="GO:0031966">
    <property type="term" value="C:mitochondrial membrane"/>
    <property type="evidence" value="ECO:0007669"/>
    <property type="project" value="UniProtKB-SubCell"/>
</dbReference>
<comment type="subcellular location">
    <subcellularLocation>
        <location evidence="1 12">Mitochondrion membrane</location>
        <topology evidence="1 12">Single-pass membrane protein</topology>
    </subcellularLocation>
</comment>
<gene>
    <name evidence="14" type="primary">ATP8</name>
</gene>
<keyword evidence="4 12" id="KW-0138">CF(0)</keyword>
<keyword evidence="10 13" id="KW-0472">Membrane</keyword>
<evidence type="ECO:0000256" key="13">
    <source>
        <dbReference type="SAM" id="Phobius"/>
    </source>
</evidence>
<evidence type="ECO:0000256" key="8">
    <source>
        <dbReference type="ARBA" id="ARBA00023065"/>
    </source>
</evidence>
<evidence type="ECO:0000256" key="12">
    <source>
        <dbReference type="RuleBase" id="RU003661"/>
    </source>
</evidence>
<keyword evidence="7 13" id="KW-1133">Transmembrane helix</keyword>
<geneLocation type="mitochondrion" evidence="14"/>
<dbReference type="GO" id="GO:0015986">
    <property type="term" value="P:proton motive force-driven ATP synthesis"/>
    <property type="evidence" value="ECO:0007669"/>
    <property type="project" value="InterPro"/>
</dbReference>
<evidence type="ECO:0000313" key="14">
    <source>
        <dbReference type="EMBL" id="ANW06506.1"/>
    </source>
</evidence>
<feature type="transmembrane region" description="Helical" evidence="13">
    <location>
        <begin position="6"/>
        <end position="24"/>
    </location>
</feature>
<keyword evidence="5 12" id="KW-0812">Transmembrane</keyword>
<dbReference type="GO" id="GO:0045259">
    <property type="term" value="C:proton-transporting ATP synthase complex"/>
    <property type="evidence" value="ECO:0007669"/>
    <property type="project" value="UniProtKB-KW"/>
</dbReference>
<reference evidence="14" key="1">
    <citation type="submission" date="2016-06" db="EMBL/GenBank/DDBJ databases">
        <title>Partial mitochondrial genome of the Megophryidae family bufonid Scutiger liupanensis(Megophryidae:Scutiger).</title>
        <authorList>
            <person name="Fan R.-N."/>
            <person name="Li X.-C."/>
        </authorList>
    </citation>
    <scope>NUCLEOTIDE SEQUENCE</scope>
</reference>
<protein>
    <recommendedName>
        <fullName evidence="12">ATP synthase complex subunit 8</fullName>
    </recommendedName>
</protein>
<accession>A0A1B1UUK1</accession>
<keyword evidence="8 12" id="KW-0406">Ion transport</keyword>
<organism evidence="14">
    <name type="scientific">Scutiger liupanensis</name>
    <name type="common">Liupan alpine toad</name>
    <dbReference type="NCBI Taxonomy" id="1088781"/>
    <lineage>
        <taxon>Eukaryota</taxon>
        <taxon>Metazoa</taxon>
        <taxon>Chordata</taxon>
        <taxon>Craniata</taxon>
        <taxon>Vertebrata</taxon>
        <taxon>Euteleostomi</taxon>
        <taxon>Amphibia</taxon>
        <taxon>Batrachia</taxon>
        <taxon>Anura</taxon>
        <taxon>Pelobatoidea</taxon>
        <taxon>Megophryidae</taxon>
        <taxon>Scutiger</taxon>
    </lineage>
</organism>
<evidence type="ECO:0000256" key="11">
    <source>
        <dbReference type="ARBA" id="ARBA00023310"/>
    </source>
</evidence>
<keyword evidence="9 12" id="KW-0496">Mitochondrion</keyword>
<dbReference type="GO" id="GO:0015078">
    <property type="term" value="F:proton transmembrane transporter activity"/>
    <property type="evidence" value="ECO:0007669"/>
    <property type="project" value="InterPro"/>
</dbReference>
<evidence type="ECO:0000256" key="9">
    <source>
        <dbReference type="ARBA" id="ARBA00023128"/>
    </source>
</evidence>
<evidence type="ECO:0000256" key="2">
    <source>
        <dbReference type="ARBA" id="ARBA00008892"/>
    </source>
</evidence>
<sequence>MPQLNPSPWFLILILSWFVFLIVFTPKIYKIHPIVKSNSALIITPEIYHLFFPWNWIWPWY</sequence>
<keyword evidence="11" id="KW-0066">ATP synthesis</keyword>
<comment type="similarity">
    <text evidence="2 12">Belongs to the ATPase protein 8 family.</text>
</comment>
<dbReference type="AlphaFoldDB" id="A0A1B1UUK1"/>
<dbReference type="Pfam" id="PF00895">
    <property type="entry name" value="ATP-synt_8"/>
    <property type="match status" value="1"/>
</dbReference>
<keyword evidence="6 12" id="KW-0375">Hydrogen ion transport</keyword>
<dbReference type="EMBL" id="KX352261">
    <property type="protein sequence ID" value="ANW06506.1"/>
    <property type="molecule type" value="Genomic_DNA"/>
</dbReference>
<evidence type="ECO:0000256" key="7">
    <source>
        <dbReference type="ARBA" id="ARBA00022989"/>
    </source>
</evidence>
<evidence type="ECO:0000256" key="6">
    <source>
        <dbReference type="ARBA" id="ARBA00022781"/>
    </source>
</evidence>